<sequence>MIDESIGGCSRITVAMEEFVDCLQVSELDDLRFSGFLHTWCNKRGDGCISKKLDRVLVNNEWLVKFEHSEAMFLPPSISDHCPSVIKLGLPAKAALDACQLLLDLHPLDTNLSIREKELINSYTLTLQAEEDLLRQKFRIQWLKAGDRNSSYFFKAINGRRNRSKIHSISGDDGSLIEGDIPVKNEAIRHFQNILGCTMPTRHGIGTLSNIIDNVISNDQADLMNRDVTNDEIREVCFSLHPNKAPGPDSFNAHFFKKTWDIVGEDVINAIQEFFRSGHLLKELNATIISLVPKVPNPSMMKDFRPIFCCNTLYKIIAKIITNRIKPCLPDIISPSQSAFVAGRSIGDNILLAQELMRNYHTDIGCPRLALKVDLMKAFDMVDWGFLLETLAAFHFQPRVIKWIKACLTTPKFSISLNGELAGFFSGKRGLRQGDPMTPYLFVIAMEVLSKILVNRIADSHSFKFHWKCDEIKLSHLCFADDLIMLCHGSPSSAHVLKAALDELSLLSGLLANHAKSNIFTSGLSSSTTNQQLINLFGYTVGSLPIRCLGIPIISTKLCLRDCSSLVDKVSGRLSSWLNRGGTSLWFDNWHPDGPLLLKWSPHVVYDSGLPINAAVNTIVLGDSWRWPVAMSIDLVEIRSRMPTYNPNSDLEDSIRWLPSSNGIYSASSALASLKAPHPLVPWFKLVWFPQNIPRMSFILWMAVRGKLSTRDRIHKYDPLFLECSFSRAIWT</sequence>
<name>A0AAD5IQY7_ACENE</name>
<dbReference type="Gene3D" id="3.60.10.10">
    <property type="entry name" value="Endonuclease/exonuclease/phosphatase"/>
    <property type="match status" value="1"/>
</dbReference>
<dbReference type="PROSITE" id="PS50878">
    <property type="entry name" value="RT_POL"/>
    <property type="match status" value="1"/>
</dbReference>
<evidence type="ECO:0000313" key="3">
    <source>
        <dbReference type="Proteomes" id="UP001064489"/>
    </source>
</evidence>
<dbReference type="PANTHER" id="PTHR46890">
    <property type="entry name" value="NON-LTR RETROLELEMENT REVERSE TRANSCRIPTASE-LIKE PROTEIN-RELATED"/>
    <property type="match status" value="1"/>
</dbReference>
<evidence type="ECO:0000259" key="1">
    <source>
        <dbReference type="PROSITE" id="PS50878"/>
    </source>
</evidence>
<keyword evidence="3" id="KW-1185">Reference proteome</keyword>
<dbReference type="PANTHER" id="PTHR46890:SF48">
    <property type="entry name" value="RNA-DIRECTED DNA POLYMERASE"/>
    <property type="match status" value="1"/>
</dbReference>
<dbReference type="InterPro" id="IPR000477">
    <property type="entry name" value="RT_dom"/>
</dbReference>
<reference evidence="2" key="1">
    <citation type="journal article" date="2022" name="Plant J.">
        <title>Strategies of tolerance reflected in two North American maple genomes.</title>
        <authorList>
            <person name="McEvoy S.L."/>
            <person name="Sezen U.U."/>
            <person name="Trouern-Trend A."/>
            <person name="McMahon S.M."/>
            <person name="Schaberg P.G."/>
            <person name="Yang J."/>
            <person name="Wegrzyn J.L."/>
            <person name="Swenson N.G."/>
        </authorList>
    </citation>
    <scope>NUCLEOTIDE SEQUENCE</scope>
    <source>
        <strain evidence="2">91603</strain>
    </source>
</reference>
<reference evidence="2" key="2">
    <citation type="submission" date="2023-02" db="EMBL/GenBank/DDBJ databases">
        <authorList>
            <person name="Swenson N.G."/>
            <person name="Wegrzyn J.L."/>
            <person name="Mcevoy S.L."/>
        </authorList>
    </citation>
    <scope>NUCLEOTIDE SEQUENCE</scope>
    <source>
        <strain evidence="2">91603</strain>
        <tissue evidence="2">Leaf</tissue>
    </source>
</reference>
<dbReference type="EMBL" id="JAJSOW010000103">
    <property type="protein sequence ID" value="KAI9174132.1"/>
    <property type="molecule type" value="Genomic_DNA"/>
</dbReference>
<dbReference type="Pfam" id="PF13966">
    <property type="entry name" value="zf-RVT"/>
    <property type="match status" value="1"/>
</dbReference>
<evidence type="ECO:0000313" key="2">
    <source>
        <dbReference type="EMBL" id="KAI9174132.1"/>
    </source>
</evidence>
<dbReference type="CDD" id="cd01650">
    <property type="entry name" value="RT_nLTR_like"/>
    <property type="match status" value="1"/>
</dbReference>
<protein>
    <recommendedName>
        <fullName evidence="1">Reverse transcriptase domain-containing protein</fullName>
    </recommendedName>
</protein>
<comment type="caution">
    <text evidence="2">The sequence shown here is derived from an EMBL/GenBank/DDBJ whole genome shotgun (WGS) entry which is preliminary data.</text>
</comment>
<accession>A0AAD5IQY7</accession>
<organism evidence="2 3">
    <name type="scientific">Acer negundo</name>
    <name type="common">Box elder</name>
    <dbReference type="NCBI Taxonomy" id="4023"/>
    <lineage>
        <taxon>Eukaryota</taxon>
        <taxon>Viridiplantae</taxon>
        <taxon>Streptophyta</taxon>
        <taxon>Embryophyta</taxon>
        <taxon>Tracheophyta</taxon>
        <taxon>Spermatophyta</taxon>
        <taxon>Magnoliopsida</taxon>
        <taxon>eudicotyledons</taxon>
        <taxon>Gunneridae</taxon>
        <taxon>Pentapetalae</taxon>
        <taxon>rosids</taxon>
        <taxon>malvids</taxon>
        <taxon>Sapindales</taxon>
        <taxon>Sapindaceae</taxon>
        <taxon>Hippocastanoideae</taxon>
        <taxon>Acereae</taxon>
        <taxon>Acer</taxon>
    </lineage>
</organism>
<dbReference type="Pfam" id="PF00078">
    <property type="entry name" value="RVT_1"/>
    <property type="match status" value="1"/>
</dbReference>
<dbReference type="AlphaFoldDB" id="A0AAD5IQY7"/>
<dbReference type="Proteomes" id="UP001064489">
    <property type="component" value="Chromosome 8"/>
</dbReference>
<dbReference type="SUPFAM" id="SSF56672">
    <property type="entry name" value="DNA/RNA polymerases"/>
    <property type="match status" value="1"/>
</dbReference>
<dbReference type="InterPro" id="IPR043502">
    <property type="entry name" value="DNA/RNA_pol_sf"/>
</dbReference>
<dbReference type="InterPro" id="IPR052343">
    <property type="entry name" value="Retrotransposon-Effector_Assoc"/>
</dbReference>
<dbReference type="SUPFAM" id="SSF56219">
    <property type="entry name" value="DNase I-like"/>
    <property type="match status" value="1"/>
</dbReference>
<feature type="domain" description="Reverse transcriptase" evidence="1">
    <location>
        <begin position="273"/>
        <end position="541"/>
    </location>
</feature>
<proteinExistence type="predicted"/>
<gene>
    <name evidence="2" type="ORF">LWI28_012433</name>
</gene>
<dbReference type="InterPro" id="IPR026960">
    <property type="entry name" value="RVT-Znf"/>
</dbReference>
<dbReference type="InterPro" id="IPR036691">
    <property type="entry name" value="Endo/exonu/phosph_ase_sf"/>
</dbReference>